<dbReference type="STRING" id="861299.J421_0413"/>
<dbReference type="EMBL" id="CP007128">
    <property type="protein sequence ID" value="AHG87950.1"/>
    <property type="molecule type" value="Genomic_DNA"/>
</dbReference>
<evidence type="ECO:0008006" key="3">
    <source>
        <dbReference type="Google" id="ProtNLM"/>
    </source>
</evidence>
<protein>
    <recommendedName>
        <fullName evidence="3">STAS/SEC14 domain-containing protein</fullName>
    </recommendedName>
</protein>
<dbReference type="Gene3D" id="3.40.50.10600">
    <property type="entry name" value="SpoIIaa-like domains"/>
    <property type="match status" value="1"/>
</dbReference>
<dbReference type="AlphaFoldDB" id="W0RC97"/>
<name>W0RC97_9BACT</name>
<evidence type="ECO:0000313" key="1">
    <source>
        <dbReference type="EMBL" id="AHG87950.1"/>
    </source>
</evidence>
<dbReference type="InterPro" id="IPR036513">
    <property type="entry name" value="STAS_dom_sf"/>
</dbReference>
<keyword evidence="2" id="KW-1185">Reference proteome</keyword>
<sequence>MAFALWMEGDLIRIRIHDTITPRDLRALADAVLEAEARVLPMPNRLTDMTDVTGVEVGFAEFLAFTERRLGMVLPNPIKSALVVASRVQLGIARMFQTLNDHPQVTVEIFHELGDALSWLATPPSADAQNGPRG</sequence>
<dbReference type="KEGG" id="gba:J421_0413"/>
<dbReference type="RefSeq" id="WP_025409500.1">
    <property type="nucleotide sequence ID" value="NZ_CP007128.1"/>
</dbReference>
<dbReference type="Pfam" id="PF11964">
    <property type="entry name" value="SpoIIAA-like"/>
    <property type="match status" value="1"/>
</dbReference>
<dbReference type="HOGENOM" id="CLU_1893184_0_0_0"/>
<dbReference type="InterPro" id="IPR038396">
    <property type="entry name" value="SpoIIAA-like_sf"/>
</dbReference>
<gene>
    <name evidence="1" type="ORF">J421_0413</name>
</gene>
<dbReference type="InParanoid" id="W0RC97"/>
<organism evidence="1 2">
    <name type="scientific">Gemmatirosa kalamazoonensis</name>
    <dbReference type="NCBI Taxonomy" id="861299"/>
    <lineage>
        <taxon>Bacteria</taxon>
        <taxon>Pseudomonadati</taxon>
        <taxon>Gemmatimonadota</taxon>
        <taxon>Gemmatimonadia</taxon>
        <taxon>Gemmatimonadales</taxon>
        <taxon>Gemmatimonadaceae</taxon>
        <taxon>Gemmatirosa</taxon>
    </lineage>
</organism>
<evidence type="ECO:0000313" key="2">
    <source>
        <dbReference type="Proteomes" id="UP000019151"/>
    </source>
</evidence>
<proteinExistence type="predicted"/>
<reference evidence="1 2" key="1">
    <citation type="journal article" date="2014" name="Genome Announc.">
        <title>Genome Sequence and Methylome of Soil Bacterium Gemmatirosa kalamazoonensis KBS708T, a Member of the Rarely Cultivated Gemmatimonadetes Phylum.</title>
        <authorList>
            <person name="Debruyn J.M."/>
            <person name="Radosevich M."/>
            <person name="Wommack K.E."/>
            <person name="Polson S.W."/>
            <person name="Hauser L.J."/>
            <person name="Fawaz M.N."/>
            <person name="Korlach J."/>
            <person name="Tsai Y.C."/>
        </authorList>
    </citation>
    <scope>NUCLEOTIDE SEQUENCE [LARGE SCALE GENOMIC DNA]</scope>
    <source>
        <strain evidence="1 2">KBS708</strain>
    </source>
</reference>
<accession>W0RC97</accession>
<dbReference type="InterPro" id="IPR021866">
    <property type="entry name" value="SpoIIAA-like"/>
</dbReference>
<dbReference type="SUPFAM" id="SSF52091">
    <property type="entry name" value="SpoIIaa-like"/>
    <property type="match status" value="1"/>
</dbReference>
<dbReference type="Proteomes" id="UP000019151">
    <property type="component" value="Chromosome"/>
</dbReference>